<dbReference type="AlphaFoldDB" id="Q0FW14"/>
<organism evidence="1 2">
    <name type="scientific">Salipiger bermudensis (strain DSM 26914 / JCM 13377 / KCTC 12554 / HTCC2601)</name>
    <name type="common">Pelagibaca bermudensis</name>
    <dbReference type="NCBI Taxonomy" id="314265"/>
    <lineage>
        <taxon>Bacteria</taxon>
        <taxon>Pseudomonadati</taxon>
        <taxon>Pseudomonadota</taxon>
        <taxon>Alphaproteobacteria</taxon>
        <taxon>Rhodobacterales</taxon>
        <taxon>Roseobacteraceae</taxon>
        <taxon>Salipiger</taxon>
    </lineage>
</organism>
<dbReference type="STRING" id="314265.R2601_04158"/>
<dbReference type="Proteomes" id="UP000006230">
    <property type="component" value="Unassembled WGS sequence"/>
</dbReference>
<protein>
    <submittedName>
        <fullName evidence="1">Uncharacterized protein</fullName>
    </submittedName>
</protein>
<comment type="caution">
    <text evidence="1">The sequence shown here is derived from an EMBL/GenBank/DDBJ whole genome shotgun (WGS) entry which is preliminary data.</text>
</comment>
<proteinExistence type="predicted"/>
<evidence type="ECO:0000313" key="1">
    <source>
        <dbReference type="EMBL" id="EAU48738.1"/>
    </source>
</evidence>
<reference evidence="1 2" key="1">
    <citation type="journal article" date="2010" name="J. Bacteriol.">
        <title>Genome sequences of Pelagibaca bermudensis HTCC2601T and Maritimibacter alkaliphilus HTCC2654T, the type strains of two marine Roseobacter genera.</title>
        <authorList>
            <person name="Thrash J.C."/>
            <person name="Cho J.C."/>
            <person name="Ferriera S."/>
            <person name="Johnson J."/>
            <person name="Vergin K.L."/>
            <person name="Giovannoni S.J."/>
        </authorList>
    </citation>
    <scope>NUCLEOTIDE SEQUENCE [LARGE SCALE GENOMIC DNA]</scope>
    <source>
        <strain evidence="2">DSM 26914 / JCM 13377 / KCTC 12554 / HTCC2601</strain>
    </source>
</reference>
<keyword evidence="2" id="KW-1185">Reference proteome</keyword>
<dbReference type="HOGENOM" id="CLU_3397829_0_0_5"/>
<dbReference type="EMBL" id="AATQ01000001">
    <property type="protein sequence ID" value="EAU48738.1"/>
    <property type="molecule type" value="Genomic_DNA"/>
</dbReference>
<name>Q0FW14_SALBH</name>
<accession>Q0FW14</accession>
<gene>
    <name evidence="1" type="ORF">R2601_04158</name>
</gene>
<sequence length="31" mass="3226">MTSVSTITSSSAATRGRMFFASVVAGATMWL</sequence>
<evidence type="ECO:0000313" key="2">
    <source>
        <dbReference type="Proteomes" id="UP000006230"/>
    </source>
</evidence>